<feature type="compositionally biased region" description="Basic residues" evidence="1">
    <location>
        <begin position="565"/>
        <end position="582"/>
    </location>
</feature>
<dbReference type="OrthoDB" id="7883660at2759"/>
<evidence type="ECO:0000256" key="2">
    <source>
        <dbReference type="SAM" id="SignalP"/>
    </source>
</evidence>
<comment type="caution">
    <text evidence="3">The sequence shown here is derived from an EMBL/GenBank/DDBJ whole genome shotgun (WGS) entry which is preliminary data.</text>
</comment>
<sequence>MNKYNLLLFLFILPTISTSRAIKKRRRPYVDQQHPILDQIAQANTWQSPNRIISASYLRNPGTGHVNNAKLMISLIPHSEQRHAVDLAASETLSNSQSAAEYVTRALQMRKNLQDKAPHSSYVKYDIYENEHKQRLHAKPLQRQINQKANTKSDAITRNSKIYEDYRRPDYSDDFGEGEYMYRESRHKLREPYDSYNYGSIKSDVKSLTESGIPKAELMKHIEKSVVQYMKHLESEGHLTKPTTTPRPHTEIKTYYRLPKQNDDDRIKEYTQYASTESELFKPAPTKHYKTFKYPKKGTFTTVSTPYPEESFTTLMTVGPNIDLTFRGKRPKPIDLSALDVGQSWSYGTSTEHYTTAKPKLKFNSQTYEDINAMTYSPGKGLIREEPSHSHEDGCAYASTEIGFYGTNSQDGVANVGASITVGDKHPEASDEATLNRYRKPLHMINGIPVRNAFNLNADTLKPILNGDPEEVTKDNWQPYHPSENRYKQPQRETTSASNLHNQHLPYDSYNPKYNNNPEGQGYQENWHPPSNSHRQRGTIGSDMHSSSSVTSPKKIRNTTTVTIHKNKRKKNRNKRSRKGSKNKNLQTELRPPPAETK</sequence>
<keyword evidence="4" id="KW-1185">Reference proteome</keyword>
<evidence type="ECO:0000256" key="1">
    <source>
        <dbReference type="SAM" id="MobiDB-lite"/>
    </source>
</evidence>
<feature type="compositionally biased region" description="Polar residues" evidence="1">
    <location>
        <begin position="492"/>
        <end position="502"/>
    </location>
</feature>
<proteinExistence type="predicted"/>
<evidence type="ECO:0000313" key="3">
    <source>
        <dbReference type="EMBL" id="KAJ6633255.1"/>
    </source>
</evidence>
<dbReference type="Proteomes" id="UP001151699">
    <property type="component" value="Unassembled WGS sequence"/>
</dbReference>
<dbReference type="AlphaFoldDB" id="A0A9Q0MKK7"/>
<keyword evidence="2" id="KW-0732">Signal</keyword>
<feature type="region of interest" description="Disordered" evidence="1">
    <location>
        <begin position="466"/>
        <end position="598"/>
    </location>
</feature>
<reference evidence="3" key="1">
    <citation type="submission" date="2022-07" db="EMBL/GenBank/DDBJ databases">
        <authorList>
            <person name="Trinca V."/>
            <person name="Uliana J.V.C."/>
            <person name="Torres T.T."/>
            <person name="Ward R.J."/>
            <person name="Monesi N."/>
        </authorList>
    </citation>
    <scope>NUCLEOTIDE SEQUENCE</scope>
    <source>
        <strain evidence="3">HSMRA1968</strain>
        <tissue evidence="3">Whole embryos</tissue>
    </source>
</reference>
<name>A0A9Q0MKK7_9DIPT</name>
<feature type="signal peptide" evidence="2">
    <location>
        <begin position="1"/>
        <end position="21"/>
    </location>
</feature>
<evidence type="ECO:0000313" key="4">
    <source>
        <dbReference type="Proteomes" id="UP001151699"/>
    </source>
</evidence>
<accession>A0A9Q0MKK7</accession>
<gene>
    <name evidence="3" type="ORF">Bhyg_15611</name>
</gene>
<protein>
    <submittedName>
        <fullName evidence="3">Uncharacterized protein</fullName>
    </submittedName>
</protein>
<feature type="chain" id="PRO_5040487367" evidence="2">
    <location>
        <begin position="22"/>
        <end position="598"/>
    </location>
</feature>
<dbReference type="EMBL" id="WJQU01002130">
    <property type="protein sequence ID" value="KAJ6633255.1"/>
    <property type="molecule type" value="Genomic_DNA"/>
</dbReference>
<organism evidence="3 4">
    <name type="scientific">Pseudolycoriella hygida</name>
    <dbReference type="NCBI Taxonomy" id="35572"/>
    <lineage>
        <taxon>Eukaryota</taxon>
        <taxon>Metazoa</taxon>
        <taxon>Ecdysozoa</taxon>
        <taxon>Arthropoda</taxon>
        <taxon>Hexapoda</taxon>
        <taxon>Insecta</taxon>
        <taxon>Pterygota</taxon>
        <taxon>Neoptera</taxon>
        <taxon>Endopterygota</taxon>
        <taxon>Diptera</taxon>
        <taxon>Nematocera</taxon>
        <taxon>Sciaroidea</taxon>
        <taxon>Sciaridae</taxon>
        <taxon>Pseudolycoriella</taxon>
    </lineage>
</organism>
<feature type="compositionally biased region" description="Polar residues" evidence="1">
    <location>
        <begin position="544"/>
        <end position="564"/>
    </location>
</feature>